<keyword evidence="4 13" id="KW-0479">Metal-binding</keyword>
<dbReference type="PROSITE" id="PS50980">
    <property type="entry name" value="COA_CT_NTER"/>
    <property type="match status" value="1"/>
</dbReference>
<dbReference type="PANTHER" id="PTHR42995:SF5">
    <property type="entry name" value="ACETYL-COENZYME A CARBOXYLASE CARBOXYL TRANSFERASE SUBUNIT BETA, CHLOROPLASTIC"/>
    <property type="match status" value="1"/>
</dbReference>
<keyword evidence="2 13" id="KW-0444">Lipid biosynthesis</keyword>
<evidence type="ECO:0000256" key="4">
    <source>
        <dbReference type="ARBA" id="ARBA00022723"/>
    </source>
</evidence>
<reference evidence="15 16" key="1">
    <citation type="journal article" date="2013" name="Front. Microbiol.">
        <title>The genome of Nitrospina gracilis illuminates the metabolism and evolution of the major marine nitrite oxidizer.</title>
        <authorList>
            <person name="Luecker S."/>
            <person name="Nowka B."/>
            <person name="Rattei T."/>
            <person name="Spieck E."/>
            <person name="and Daims H."/>
        </authorList>
    </citation>
    <scope>NUCLEOTIDE SEQUENCE [LARGE SCALE GENOMIC DNA]</scope>
    <source>
        <strain evidence="15 16">3/211</strain>
    </source>
</reference>
<evidence type="ECO:0000256" key="10">
    <source>
        <dbReference type="ARBA" id="ARBA00023098"/>
    </source>
</evidence>
<evidence type="ECO:0000256" key="7">
    <source>
        <dbReference type="ARBA" id="ARBA00022832"/>
    </source>
</evidence>
<dbReference type="GO" id="GO:0005524">
    <property type="term" value="F:ATP binding"/>
    <property type="evidence" value="ECO:0007669"/>
    <property type="project" value="UniProtKB-KW"/>
</dbReference>
<dbReference type="Pfam" id="PF01039">
    <property type="entry name" value="Carboxyl_trans"/>
    <property type="match status" value="1"/>
</dbReference>
<dbReference type="AlphaFoldDB" id="M1Z2Q1"/>
<dbReference type="GO" id="GO:0009317">
    <property type="term" value="C:acetyl-CoA carboxylase complex"/>
    <property type="evidence" value="ECO:0007669"/>
    <property type="project" value="InterPro"/>
</dbReference>
<dbReference type="RefSeq" id="WP_005010867.1">
    <property type="nucleotide sequence ID" value="NZ_HG422173.1"/>
</dbReference>
<dbReference type="InterPro" id="IPR029045">
    <property type="entry name" value="ClpP/crotonase-like_dom_sf"/>
</dbReference>
<keyword evidence="15" id="KW-0436">Ligase</keyword>
<gene>
    <name evidence="13 15" type="primary">accD</name>
    <name evidence="15" type="ORF">NITGR_800009</name>
</gene>
<dbReference type="PRINTS" id="PR01070">
    <property type="entry name" value="ACCCTRFRASEB"/>
</dbReference>
<evidence type="ECO:0000256" key="11">
    <source>
        <dbReference type="ARBA" id="ARBA00023160"/>
    </source>
</evidence>
<dbReference type="GO" id="GO:0008270">
    <property type="term" value="F:zinc ion binding"/>
    <property type="evidence" value="ECO:0007669"/>
    <property type="project" value="UniProtKB-UniRule"/>
</dbReference>
<dbReference type="SUPFAM" id="SSF52096">
    <property type="entry name" value="ClpP/crotonase"/>
    <property type="match status" value="1"/>
</dbReference>
<dbReference type="NCBIfam" id="TIGR00515">
    <property type="entry name" value="accD"/>
    <property type="match status" value="1"/>
</dbReference>
<keyword evidence="8 13" id="KW-0862">Zinc</keyword>
<keyword evidence="13" id="KW-0963">Cytoplasm</keyword>
<comment type="cofactor">
    <cofactor evidence="13">
        <name>Zn(2+)</name>
        <dbReference type="ChEBI" id="CHEBI:29105"/>
    </cofactor>
    <text evidence="13">Binds 1 zinc ion per subunit.</text>
</comment>
<keyword evidence="9 13" id="KW-0067">ATP-binding</keyword>
<dbReference type="HAMAP" id="MF_01395">
    <property type="entry name" value="AcetylCoA_CT_beta"/>
    <property type="match status" value="1"/>
</dbReference>
<comment type="subcellular location">
    <subcellularLocation>
        <location evidence="1 13">Cytoplasm</location>
    </subcellularLocation>
</comment>
<dbReference type="EC" id="2.1.3.15" evidence="13"/>
<sequence>MAWFDKFPGVGRKLPKTKEAWVECKSCKEQIYQIDLIDNLHVCPKCDFHFRMTYSDRVQLLVNPGTFEEKDANLISGDPIRFKDKKRYKDRVKSLLKVRNSTDSVVCGTGKLEDHQVELCVFDFEFLGGSMGSVVGEKITRAIERARADKSALVIVSCSGGARMQEGIFSLMQMAKTSSALNTLAEEGVPYISVLTDPTMGGVSASFAMLGDAILAEPGALVGFAGPRVIEQTIKQKLPEGFQRAEFLLDHGLIDQVVHRKDMKRRIANLLSLFKNTPIVAQPN</sequence>
<evidence type="ECO:0000256" key="12">
    <source>
        <dbReference type="ARBA" id="ARBA00025280"/>
    </source>
</evidence>
<comment type="caution">
    <text evidence="15">The sequence shown here is derived from an EMBL/GenBank/DDBJ whole genome shotgun (WGS) entry which is preliminary data.</text>
</comment>
<comment type="subunit">
    <text evidence="13">Acetyl-CoA carboxylase is a heterohexamer composed of biotin carboxyl carrier protein (AccB), biotin carboxylase (AccC) and two subunits each of ACCase subunit alpha (AccA) and ACCase subunit beta (AccD).</text>
</comment>
<evidence type="ECO:0000256" key="3">
    <source>
        <dbReference type="ARBA" id="ARBA00022679"/>
    </source>
</evidence>
<feature type="binding site" evidence="13">
    <location>
        <position position="43"/>
    </location>
    <ligand>
        <name>Zn(2+)</name>
        <dbReference type="ChEBI" id="CHEBI:29105"/>
    </ligand>
</feature>
<accession>M1Z2Q1</accession>
<dbReference type="GO" id="GO:0016743">
    <property type="term" value="F:carboxyl- or carbamoyltransferase activity"/>
    <property type="evidence" value="ECO:0007669"/>
    <property type="project" value="UniProtKB-UniRule"/>
</dbReference>
<keyword evidence="16" id="KW-1185">Reference proteome</keyword>
<dbReference type="Proteomes" id="UP000011704">
    <property type="component" value="Unassembled WGS sequence"/>
</dbReference>
<dbReference type="STRING" id="1266370.NITGR_800009"/>
<name>M1Z2Q1_NITG3</name>
<keyword evidence="11 13" id="KW-0275">Fatty acid biosynthesis</keyword>
<dbReference type="GO" id="GO:2001295">
    <property type="term" value="P:malonyl-CoA biosynthetic process"/>
    <property type="evidence" value="ECO:0007669"/>
    <property type="project" value="UniProtKB-UniRule"/>
</dbReference>
<dbReference type="Pfam" id="PF17848">
    <property type="entry name" value="Zn_ribbon_ACC"/>
    <property type="match status" value="1"/>
</dbReference>
<evidence type="ECO:0000259" key="14">
    <source>
        <dbReference type="PROSITE" id="PS50980"/>
    </source>
</evidence>
<dbReference type="PANTHER" id="PTHR42995">
    <property type="entry name" value="ACETYL-COENZYME A CARBOXYLASE CARBOXYL TRANSFERASE SUBUNIT BETA, CHLOROPLASTIC"/>
    <property type="match status" value="1"/>
</dbReference>
<feature type="binding site" evidence="13">
    <location>
        <position position="27"/>
    </location>
    <ligand>
        <name>Zn(2+)</name>
        <dbReference type="ChEBI" id="CHEBI:29105"/>
    </ligand>
</feature>
<dbReference type="EMBL" id="CAQJ01000089">
    <property type="protein sequence ID" value="CCQ91758.1"/>
    <property type="molecule type" value="Genomic_DNA"/>
</dbReference>
<evidence type="ECO:0000256" key="8">
    <source>
        <dbReference type="ARBA" id="ARBA00022833"/>
    </source>
</evidence>
<evidence type="ECO:0000256" key="5">
    <source>
        <dbReference type="ARBA" id="ARBA00022741"/>
    </source>
</evidence>
<dbReference type="GO" id="GO:0006633">
    <property type="term" value="P:fatty acid biosynthetic process"/>
    <property type="evidence" value="ECO:0007669"/>
    <property type="project" value="UniProtKB-KW"/>
</dbReference>
<comment type="catalytic activity">
    <reaction evidence="13">
        <text>N(6)-carboxybiotinyl-L-lysyl-[protein] + acetyl-CoA = N(6)-biotinyl-L-lysyl-[protein] + malonyl-CoA</text>
        <dbReference type="Rhea" id="RHEA:54728"/>
        <dbReference type="Rhea" id="RHEA-COMP:10505"/>
        <dbReference type="Rhea" id="RHEA-COMP:10506"/>
        <dbReference type="ChEBI" id="CHEBI:57288"/>
        <dbReference type="ChEBI" id="CHEBI:57384"/>
        <dbReference type="ChEBI" id="CHEBI:83144"/>
        <dbReference type="ChEBI" id="CHEBI:83145"/>
        <dbReference type="EC" id="2.1.3.15"/>
    </reaction>
</comment>
<feature type="binding site" evidence="13">
    <location>
        <position position="24"/>
    </location>
    <ligand>
        <name>Zn(2+)</name>
        <dbReference type="ChEBI" id="CHEBI:29105"/>
    </ligand>
</feature>
<protein>
    <recommendedName>
        <fullName evidence="13">Acetyl-coenzyme A carboxylase carboxyl transferase subunit beta</fullName>
        <shortName evidence="13">ACCase subunit beta</shortName>
        <shortName evidence="13">Acetyl-CoA carboxylase carboxyltransferase subunit beta</shortName>
        <ecNumber evidence="13">2.1.3.15</ecNumber>
    </recommendedName>
</protein>
<dbReference type="UniPathway" id="UPA00655">
    <property type="reaction ID" value="UER00711"/>
</dbReference>
<dbReference type="InterPro" id="IPR034733">
    <property type="entry name" value="AcCoA_carboxyl_beta"/>
</dbReference>
<keyword evidence="3 13" id="KW-0808">Transferase</keyword>
<dbReference type="FunCoup" id="M1Z2Q1">
    <property type="interactions" value="380"/>
</dbReference>
<feature type="zinc finger region" description="C4-type" evidence="13">
    <location>
        <begin position="24"/>
        <end position="46"/>
    </location>
</feature>
<evidence type="ECO:0000313" key="16">
    <source>
        <dbReference type="Proteomes" id="UP000011704"/>
    </source>
</evidence>
<keyword evidence="7 13" id="KW-0276">Fatty acid metabolism</keyword>
<comment type="function">
    <text evidence="12 13">Component of the acetyl coenzyme A carboxylase (ACC) complex. Biotin carboxylase (BC) catalyzes the carboxylation of biotin on its carrier protein (BCCP) and then the CO(2) group is transferred by the transcarboxylase to acetyl-CoA to form malonyl-CoA.</text>
</comment>
<dbReference type="InterPro" id="IPR041010">
    <property type="entry name" value="Znf-ACC"/>
</dbReference>
<evidence type="ECO:0000256" key="1">
    <source>
        <dbReference type="ARBA" id="ARBA00004496"/>
    </source>
</evidence>
<dbReference type="Gene3D" id="3.90.226.10">
    <property type="entry name" value="2-enoyl-CoA Hydratase, Chain A, domain 1"/>
    <property type="match status" value="1"/>
</dbReference>
<feature type="domain" description="CoA carboxyltransferase N-terminal" evidence="14">
    <location>
        <begin position="20"/>
        <end position="284"/>
    </location>
</feature>
<proteinExistence type="inferred from homology"/>
<evidence type="ECO:0000256" key="9">
    <source>
        <dbReference type="ARBA" id="ARBA00022840"/>
    </source>
</evidence>
<feature type="binding site" evidence="13">
    <location>
        <position position="46"/>
    </location>
    <ligand>
        <name>Zn(2+)</name>
        <dbReference type="ChEBI" id="CHEBI:29105"/>
    </ligand>
</feature>
<keyword evidence="10 13" id="KW-0443">Lipid metabolism</keyword>
<dbReference type="HOGENOM" id="CLU_015486_1_0_0"/>
<dbReference type="InterPro" id="IPR000438">
    <property type="entry name" value="Acetyl_CoA_COase_Trfase_b_su"/>
</dbReference>
<evidence type="ECO:0000256" key="13">
    <source>
        <dbReference type="HAMAP-Rule" id="MF_01395"/>
    </source>
</evidence>
<evidence type="ECO:0000256" key="6">
    <source>
        <dbReference type="ARBA" id="ARBA00022771"/>
    </source>
</evidence>
<dbReference type="InterPro" id="IPR011762">
    <property type="entry name" value="COA_CT_N"/>
</dbReference>
<dbReference type="GO" id="GO:0003989">
    <property type="term" value="F:acetyl-CoA carboxylase activity"/>
    <property type="evidence" value="ECO:0007669"/>
    <property type="project" value="InterPro"/>
</dbReference>
<comment type="pathway">
    <text evidence="13">Lipid metabolism; malonyl-CoA biosynthesis; malonyl-CoA from acetyl-CoA: step 1/1.</text>
</comment>
<keyword evidence="6 13" id="KW-0863">Zinc-finger</keyword>
<evidence type="ECO:0000256" key="2">
    <source>
        <dbReference type="ARBA" id="ARBA00022516"/>
    </source>
</evidence>
<dbReference type="OrthoDB" id="9772975at2"/>
<keyword evidence="5 13" id="KW-0547">Nucleotide-binding</keyword>
<comment type="similarity">
    <text evidence="13">Belongs to the AccD/PCCB family.</text>
</comment>
<dbReference type="InParanoid" id="M1Z2Q1"/>
<organism evidence="15 16">
    <name type="scientific">Nitrospina gracilis (strain 3/211)</name>
    <dbReference type="NCBI Taxonomy" id="1266370"/>
    <lineage>
        <taxon>Bacteria</taxon>
        <taxon>Pseudomonadati</taxon>
        <taxon>Nitrospinota/Tectimicrobiota group</taxon>
        <taxon>Nitrospinota</taxon>
        <taxon>Nitrospinia</taxon>
        <taxon>Nitrospinales</taxon>
        <taxon>Nitrospinaceae</taxon>
        <taxon>Nitrospina</taxon>
    </lineage>
</organism>
<evidence type="ECO:0000313" key="15">
    <source>
        <dbReference type="EMBL" id="CCQ91758.1"/>
    </source>
</evidence>